<keyword evidence="1" id="KW-0808">Transferase</keyword>
<sequence length="208" mass="21947">MASAMAGGGGGRLPGPVALHLRRPVVRGRGRGRDRRTGGVDGGRPVKRCHLGACIVPAAPQNVANGRRWLMTLLEPLFGPEHSVCEESVLLLSETLTNAIVHGTGDLVGVDVFVDALNVRIEVTDEGGSTLPHHRDDPDGESGRGLPILAALARSWGFEHLAEGSLRVWFEIPHTLVSGVHDNGRPVSEPEGIRAGMAPSTRPGNPCP</sequence>
<keyword evidence="1" id="KW-0418">Kinase</keyword>
<dbReference type="Proteomes" id="UP000262882">
    <property type="component" value="Unassembled WGS sequence"/>
</dbReference>
<feature type="domain" description="Histidine kinase/HSP90-like ATPase" evidence="3">
    <location>
        <begin position="56"/>
        <end position="158"/>
    </location>
</feature>
<dbReference type="Pfam" id="PF13581">
    <property type="entry name" value="HATPase_c_2"/>
    <property type="match status" value="1"/>
</dbReference>
<dbReference type="EMBL" id="QVNQ01000004">
    <property type="protein sequence ID" value="RFS84893.1"/>
    <property type="molecule type" value="Genomic_DNA"/>
</dbReference>
<evidence type="ECO:0000259" key="3">
    <source>
        <dbReference type="Pfam" id="PF13581"/>
    </source>
</evidence>
<comment type="caution">
    <text evidence="4">The sequence shown here is derived from an EMBL/GenBank/DDBJ whole genome shotgun (WGS) entry which is preliminary data.</text>
</comment>
<protein>
    <submittedName>
        <fullName evidence="4">ATP-binding protein</fullName>
    </submittedName>
</protein>
<keyword evidence="5" id="KW-1185">Reference proteome</keyword>
<dbReference type="GO" id="GO:0004674">
    <property type="term" value="F:protein serine/threonine kinase activity"/>
    <property type="evidence" value="ECO:0007669"/>
    <property type="project" value="UniProtKB-KW"/>
</dbReference>
<feature type="region of interest" description="Disordered" evidence="2">
    <location>
        <begin position="181"/>
        <end position="208"/>
    </location>
</feature>
<keyword evidence="4" id="KW-0547">Nucleotide-binding</keyword>
<dbReference type="PANTHER" id="PTHR35526:SF3">
    <property type="entry name" value="ANTI-SIGMA-F FACTOR RSBW"/>
    <property type="match status" value="1"/>
</dbReference>
<dbReference type="InterPro" id="IPR036890">
    <property type="entry name" value="HATPase_C_sf"/>
</dbReference>
<dbReference type="SUPFAM" id="SSF55874">
    <property type="entry name" value="ATPase domain of HSP90 chaperone/DNA topoisomerase II/histidine kinase"/>
    <property type="match status" value="1"/>
</dbReference>
<evidence type="ECO:0000313" key="4">
    <source>
        <dbReference type="EMBL" id="RFS84893.1"/>
    </source>
</evidence>
<name>A0A372GIG9_9ACTN</name>
<proteinExistence type="predicted"/>
<evidence type="ECO:0000313" key="5">
    <source>
        <dbReference type="Proteomes" id="UP000262882"/>
    </source>
</evidence>
<organism evidence="4 5">
    <name type="scientific">Actinomadura spongiicola</name>
    <dbReference type="NCBI Taxonomy" id="2303421"/>
    <lineage>
        <taxon>Bacteria</taxon>
        <taxon>Bacillati</taxon>
        <taxon>Actinomycetota</taxon>
        <taxon>Actinomycetes</taxon>
        <taxon>Streptosporangiales</taxon>
        <taxon>Thermomonosporaceae</taxon>
        <taxon>Actinomadura</taxon>
    </lineage>
</organism>
<evidence type="ECO:0000256" key="1">
    <source>
        <dbReference type="ARBA" id="ARBA00022527"/>
    </source>
</evidence>
<reference evidence="4 5" key="1">
    <citation type="submission" date="2018-08" db="EMBL/GenBank/DDBJ databases">
        <title>Actinomadura spongicola sp. nov., isolated from marine sponge Leucetta chagosensis.</title>
        <authorList>
            <person name="Li L."/>
            <person name="Lin H.W."/>
        </authorList>
    </citation>
    <scope>NUCLEOTIDE SEQUENCE [LARGE SCALE GENOMIC DNA]</scope>
    <source>
        <strain evidence="4 5">LHW52907</strain>
    </source>
</reference>
<accession>A0A372GIG9</accession>
<dbReference type="InterPro" id="IPR050267">
    <property type="entry name" value="Anti-sigma-factor_SerPK"/>
</dbReference>
<dbReference type="AlphaFoldDB" id="A0A372GIG9"/>
<keyword evidence="4" id="KW-0067">ATP-binding</keyword>
<dbReference type="GO" id="GO:0005524">
    <property type="term" value="F:ATP binding"/>
    <property type="evidence" value="ECO:0007669"/>
    <property type="project" value="UniProtKB-KW"/>
</dbReference>
<dbReference type="CDD" id="cd16936">
    <property type="entry name" value="HATPase_RsbW-like"/>
    <property type="match status" value="1"/>
</dbReference>
<dbReference type="PANTHER" id="PTHR35526">
    <property type="entry name" value="ANTI-SIGMA-F FACTOR RSBW-RELATED"/>
    <property type="match status" value="1"/>
</dbReference>
<gene>
    <name evidence="4" type="ORF">D0T12_15395</name>
</gene>
<keyword evidence="1" id="KW-0723">Serine/threonine-protein kinase</keyword>
<evidence type="ECO:0000256" key="2">
    <source>
        <dbReference type="SAM" id="MobiDB-lite"/>
    </source>
</evidence>
<dbReference type="InterPro" id="IPR003594">
    <property type="entry name" value="HATPase_dom"/>
</dbReference>
<dbReference type="Gene3D" id="3.30.565.10">
    <property type="entry name" value="Histidine kinase-like ATPase, C-terminal domain"/>
    <property type="match status" value="1"/>
</dbReference>